<evidence type="ECO:0000313" key="3">
    <source>
        <dbReference type="Proteomes" id="UP001632038"/>
    </source>
</evidence>
<dbReference type="Proteomes" id="UP001632038">
    <property type="component" value="Unassembled WGS sequence"/>
</dbReference>
<proteinExistence type="predicted"/>
<keyword evidence="3" id="KW-1185">Reference proteome</keyword>
<organism evidence="2 3">
    <name type="scientific">Castilleja foliolosa</name>
    <dbReference type="NCBI Taxonomy" id="1961234"/>
    <lineage>
        <taxon>Eukaryota</taxon>
        <taxon>Viridiplantae</taxon>
        <taxon>Streptophyta</taxon>
        <taxon>Embryophyta</taxon>
        <taxon>Tracheophyta</taxon>
        <taxon>Spermatophyta</taxon>
        <taxon>Magnoliopsida</taxon>
        <taxon>eudicotyledons</taxon>
        <taxon>Gunneridae</taxon>
        <taxon>Pentapetalae</taxon>
        <taxon>asterids</taxon>
        <taxon>lamiids</taxon>
        <taxon>Lamiales</taxon>
        <taxon>Orobanchaceae</taxon>
        <taxon>Pedicularideae</taxon>
        <taxon>Castillejinae</taxon>
        <taxon>Castilleja</taxon>
    </lineage>
</organism>
<name>A0ABD3CY27_9LAMI</name>
<keyword evidence="1" id="KW-1133">Transmembrane helix</keyword>
<sequence length="83" mass="9022">MAGKSHYSSRVNNLALFALLMLVVGVQLVTVVGAVIDMKTMLGPNRKLLQTCSATQCATFYDCIHLQVCNGCNPATLRCQPMF</sequence>
<dbReference type="AlphaFoldDB" id="A0ABD3CY27"/>
<comment type="caution">
    <text evidence="2">The sequence shown here is derived from an EMBL/GenBank/DDBJ whole genome shotgun (WGS) entry which is preliminary data.</text>
</comment>
<accession>A0ABD3CY27</accession>
<evidence type="ECO:0000256" key="1">
    <source>
        <dbReference type="SAM" id="Phobius"/>
    </source>
</evidence>
<evidence type="ECO:0000313" key="2">
    <source>
        <dbReference type="EMBL" id="KAL3634903.1"/>
    </source>
</evidence>
<feature type="transmembrane region" description="Helical" evidence="1">
    <location>
        <begin position="14"/>
        <end position="36"/>
    </location>
</feature>
<keyword evidence="1" id="KW-0472">Membrane</keyword>
<keyword evidence="1" id="KW-0812">Transmembrane</keyword>
<gene>
    <name evidence="2" type="ORF">CASFOL_021957</name>
</gene>
<reference evidence="3" key="1">
    <citation type="journal article" date="2024" name="IScience">
        <title>Strigolactones Initiate the Formation of Haustorium-like Structures in Castilleja.</title>
        <authorList>
            <person name="Buerger M."/>
            <person name="Peterson D."/>
            <person name="Chory J."/>
        </authorList>
    </citation>
    <scope>NUCLEOTIDE SEQUENCE [LARGE SCALE GENOMIC DNA]</scope>
</reference>
<protein>
    <submittedName>
        <fullName evidence="2">Uncharacterized protein</fullName>
    </submittedName>
</protein>
<dbReference type="EMBL" id="JAVIJP010000028">
    <property type="protein sequence ID" value="KAL3634903.1"/>
    <property type="molecule type" value="Genomic_DNA"/>
</dbReference>